<dbReference type="CDD" id="cd23164">
    <property type="entry name" value="Prefoldin_1"/>
    <property type="match status" value="1"/>
</dbReference>
<dbReference type="KEGG" id="csol:105359822"/>
<reference evidence="6" key="1">
    <citation type="submission" date="2025-08" db="UniProtKB">
        <authorList>
            <consortium name="RefSeq"/>
        </authorList>
    </citation>
    <scope>IDENTIFICATION</scope>
</reference>
<name>A0AAJ6YBY3_9HYME</name>
<evidence type="ECO:0000256" key="3">
    <source>
        <dbReference type="ARBA" id="ARBA00023186"/>
    </source>
</evidence>
<keyword evidence="5" id="KW-1185">Reference proteome</keyword>
<comment type="subunit">
    <text evidence="2">Heterohexamer of two PFD-alpha type and four PFD-beta type subunits.</text>
</comment>
<dbReference type="InterPro" id="IPR009053">
    <property type="entry name" value="Prefoldin"/>
</dbReference>
<evidence type="ECO:0000256" key="4">
    <source>
        <dbReference type="SAM" id="MobiDB-lite"/>
    </source>
</evidence>
<gene>
    <name evidence="6" type="primary">LOC105359822</name>
</gene>
<dbReference type="GO" id="GO:0005737">
    <property type="term" value="C:cytoplasm"/>
    <property type="evidence" value="ECO:0007669"/>
    <property type="project" value="TreeGrafter"/>
</dbReference>
<proteinExistence type="inferred from homology"/>
<dbReference type="Proteomes" id="UP000695007">
    <property type="component" value="Unplaced"/>
</dbReference>
<organism evidence="5 6">
    <name type="scientific">Ceratosolen solmsi marchali</name>
    <dbReference type="NCBI Taxonomy" id="326594"/>
    <lineage>
        <taxon>Eukaryota</taxon>
        <taxon>Metazoa</taxon>
        <taxon>Ecdysozoa</taxon>
        <taxon>Arthropoda</taxon>
        <taxon>Hexapoda</taxon>
        <taxon>Insecta</taxon>
        <taxon>Pterygota</taxon>
        <taxon>Neoptera</taxon>
        <taxon>Endopterygota</taxon>
        <taxon>Hymenoptera</taxon>
        <taxon>Apocrita</taxon>
        <taxon>Proctotrupomorpha</taxon>
        <taxon>Chalcidoidea</taxon>
        <taxon>Agaonidae</taxon>
        <taxon>Agaoninae</taxon>
        <taxon>Ceratosolen</taxon>
    </lineage>
</organism>
<sequence length="124" mass="14717">MARIPDEELKKAFSELHDKLIDTKHKLKLLDLQIDILRRSKQRAELTQIEMRTLPAKTKTFETVGRMFLSQDVDTIKTDLKKRMKMADEKIKTLESNKSYLQQSLKESENNIREMVQRRQQEAN</sequence>
<dbReference type="AlphaFoldDB" id="A0AAJ6YBY3"/>
<evidence type="ECO:0000313" key="6">
    <source>
        <dbReference type="RefSeq" id="XP_011494830.1"/>
    </source>
</evidence>
<dbReference type="CTD" id="5201"/>
<dbReference type="SUPFAM" id="SSF46579">
    <property type="entry name" value="Prefoldin"/>
    <property type="match status" value="1"/>
</dbReference>
<evidence type="ECO:0000256" key="1">
    <source>
        <dbReference type="ARBA" id="ARBA00008045"/>
    </source>
</evidence>
<dbReference type="Gene3D" id="1.10.287.370">
    <property type="match status" value="1"/>
</dbReference>
<dbReference type="GO" id="GO:0051082">
    <property type="term" value="F:unfolded protein binding"/>
    <property type="evidence" value="ECO:0007669"/>
    <property type="project" value="InterPro"/>
</dbReference>
<feature type="region of interest" description="Disordered" evidence="4">
    <location>
        <begin position="103"/>
        <end position="124"/>
    </location>
</feature>
<accession>A0AAJ6YBY3</accession>
<dbReference type="PANTHER" id="PTHR20903">
    <property type="entry name" value="PREFOLDIN SUBUNIT 1-RELATED"/>
    <property type="match status" value="1"/>
</dbReference>
<dbReference type="InterPro" id="IPR002777">
    <property type="entry name" value="PFD_beta-like"/>
</dbReference>
<dbReference type="GO" id="GO:0044183">
    <property type="term" value="F:protein folding chaperone"/>
    <property type="evidence" value="ECO:0007669"/>
    <property type="project" value="TreeGrafter"/>
</dbReference>
<keyword evidence="3" id="KW-0143">Chaperone</keyword>
<dbReference type="GO" id="GO:0016272">
    <property type="term" value="C:prefoldin complex"/>
    <property type="evidence" value="ECO:0007669"/>
    <property type="project" value="InterPro"/>
</dbReference>
<evidence type="ECO:0000256" key="2">
    <source>
        <dbReference type="ARBA" id="ARBA00011695"/>
    </source>
</evidence>
<evidence type="ECO:0000313" key="5">
    <source>
        <dbReference type="Proteomes" id="UP000695007"/>
    </source>
</evidence>
<dbReference type="Pfam" id="PF01920">
    <property type="entry name" value="Prefoldin_2"/>
    <property type="match status" value="1"/>
</dbReference>
<dbReference type="RefSeq" id="XP_011494830.1">
    <property type="nucleotide sequence ID" value="XM_011496528.1"/>
</dbReference>
<protein>
    <submittedName>
        <fullName evidence="6">Prefoldin subunit 1-like</fullName>
    </submittedName>
</protein>
<feature type="compositionally biased region" description="Basic and acidic residues" evidence="4">
    <location>
        <begin position="106"/>
        <end position="124"/>
    </location>
</feature>
<comment type="similarity">
    <text evidence="1">Belongs to the prefoldin subunit beta family.</text>
</comment>
<dbReference type="GeneID" id="105359822"/>
<dbReference type="PANTHER" id="PTHR20903:SF0">
    <property type="entry name" value="PREFOLDIN SUBUNIT 1"/>
    <property type="match status" value="1"/>
</dbReference>